<accession>A0AAV7GMF7</accession>
<gene>
    <name evidence="1" type="ORF">IEQ34_013071</name>
</gene>
<keyword evidence="2" id="KW-1185">Reference proteome</keyword>
<evidence type="ECO:0000313" key="1">
    <source>
        <dbReference type="EMBL" id="KAH0457756.1"/>
    </source>
</evidence>
<evidence type="ECO:0000313" key="2">
    <source>
        <dbReference type="Proteomes" id="UP000775213"/>
    </source>
</evidence>
<proteinExistence type="predicted"/>
<comment type="caution">
    <text evidence="1">The sequence shown here is derived from an EMBL/GenBank/DDBJ whole genome shotgun (WGS) entry which is preliminary data.</text>
</comment>
<name>A0AAV7GMF7_DENCH</name>
<reference evidence="1 2" key="1">
    <citation type="journal article" date="2021" name="Hortic Res">
        <title>Chromosome-scale assembly of the Dendrobium chrysotoxum genome enhances the understanding of orchid evolution.</title>
        <authorList>
            <person name="Zhang Y."/>
            <person name="Zhang G.Q."/>
            <person name="Zhang D."/>
            <person name="Liu X.D."/>
            <person name="Xu X.Y."/>
            <person name="Sun W.H."/>
            <person name="Yu X."/>
            <person name="Zhu X."/>
            <person name="Wang Z.W."/>
            <person name="Zhao X."/>
            <person name="Zhong W.Y."/>
            <person name="Chen H."/>
            <person name="Yin W.L."/>
            <person name="Huang T."/>
            <person name="Niu S.C."/>
            <person name="Liu Z.J."/>
        </authorList>
    </citation>
    <scope>NUCLEOTIDE SEQUENCE [LARGE SCALE GENOMIC DNA]</scope>
    <source>
        <strain evidence="1">Lindl</strain>
    </source>
</reference>
<dbReference type="Proteomes" id="UP000775213">
    <property type="component" value="Unassembled WGS sequence"/>
</dbReference>
<organism evidence="1 2">
    <name type="scientific">Dendrobium chrysotoxum</name>
    <name type="common">Orchid</name>
    <dbReference type="NCBI Taxonomy" id="161865"/>
    <lineage>
        <taxon>Eukaryota</taxon>
        <taxon>Viridiplantae</taxon>
        <taxon>Streptophyta</taxon>
        <taxon>Embryophyta</taxon>
        <taxon>Tracheophyta</taxon>
        <taxon>Spermatophyta</taxon>
        <taxon>Magnoliopsida</taxon>
        <taxon>Liliopsida</taxon>
        <taxon>Asparagales</taxon>
        <taxon>Orchidaceae</taxon>
        <taxon>Epidendroideae</taxon>
        <taxon>Malaxideae</taxon>
        <taxon>Dendrobiinae</taxon>
        <taxon>Dendrobium</taxon>
    </lineage>
</organism>
<protein>
    <submittedName>
        <fullName evidence="1">Uncharacterized protein</fullName>
    </submittedName>
</protein>
<dbReference type="AlphaFoldDB" id="A0AAV7GMF7"/>
<dbReference type="EMBL" id="JAGFBR010000012">
    <property type="protein sequence ID" value="KAH0457756.1"/>
    <property type="molecule type" value="Genomic_DNA"/>
</dbReference>
<sequence length="218" mass="24466">MERFLSWPMTSGIVPASLFVETSISTSPSPPMDSLIPPHPNPRWNLSGERIHSKVQMLQILHLSDSFRNPAIQTHLRHPQKGKAGQVPELLRNARRKKRVGCEPERLECRKIRDFQWNDAIEEIVIKVESFDRRKPGNGGRDVAGEVVGGENQVSKVSRHPIDISGELAEEEVLRDVEVLESGTVVENRGKGARDVVEGEVEVGETMEVANGRRDRSR</sequence>